<organism evidence="1 2">
    <name type="scientific">Aphis craccivora</name>
    <name type="common">Cowpea aphid</name>
    <dbReference type="NCBI Taxonomy" id="307492"/>
    <lineage>
        <taxon>Eukaryota</taxon>
        <taxon>Metazoa</taxon>
        <taxon>Ecdysozoa</taxon>
        <taxon>Arthropoda</taxon>
        <taxon>Hexapoda</taxon>
        <taxon>Insecta</taxon>
        <taxon>Pterygota</taxon>
        <taxon>Neoptera</taxon>
        <taxon>Paraneoptera</taxon>
        <taxon>Hemiptera</taxon>
        <taxon>Sternorrhyncha</taxon>
        <taxon>Aphidomorpha</taxon>
        <taxon>Aphidoidea</taxon>
        <taxon>Aphididae</taxon>
        <taxon>Aphidini</taxon>
        <taxon>Aphis</taxon>
        <taxon>Aphis</taxon>
    </lineage>
</organism>
<name>A0A6G0YZ16_APHCR</name>
<dbReference type="Gene3D" id="2.30.130.40">
    <property type="entry name" value="LON domain-like"/>
    <property type="match status" value="1"/>
</dbReference>
<sequence>MFTVIRCLAKHFQHSYNEHDLGNELHNLAASVSYKSGVVVNTVPLVFMKLNLMPGEIASIIADSIDIKFILQYAMCRNRPFGICHTINENMPSYGVLAAIYNHSLIKESIETESYEVKVRGFQLFEILHVKSYPDSDNPTLALARVKIIPNKIFNHPYNEVCLHPNKYKSSLKFNTKNKFLSQWPSWVYKQQDVHELASRLTKKVRIFILSFQMTKLGIFTHEEVNELLSIESTNLRLQYELEYFNRNQSMQKIRCTGVNCGIAISNMSCLLPISPEGIEDSYFGSWGSLNSFVTMTRLEDRIKVIAVRIQSSKFILGYNNFLIFCPNCASYIGWSFSIKNNFLSSSPRLFYALAMKSVTSINDYILPLGSDYDDLPHNSDREMTFDAVDDTDILLNDNFGRLRNNTLY</sequence>
<dbReference type="InterPro" id="IPR015947">
    <property type="entry name" value="PUA-like_sf"/>
</dbReference>
<dbReference type="InterPro" id="IPR046336">
    <property type="entry name" value="Lon_prtase_N_sf"/>
</dbReference>
<dbReference type="Gene3D" id="2.170.150.20">
    <property type="entry name" value="Peptide methionine sulfoxide reductase"/>
    <property type="match status" value="1"/>
</dbReference>
<proteinExistence type="predicted"/>
<dbReference type="SUPFAM" id="SSF88697">
    <property type="entry name" value="PUA domain-like"/>
    <property type="match status" value="1"/>
</dbReference>
<accession>A0A6G0YZ16</accession>
<gene>
    <name evidence="1" type="ORF">FWK35_00010471</name>
</gene>
<evidence type="ECO:0000313" key="1">
    <source>
        <dbReference type="EMBL" id="KAF0763089.1"/>
    </source>
</evidence>
<protein>
    <submittedName>
        <fullName evidence="1">Protein cereblon-like</fullName>
    </submittedName>
</protein>
<evidence type="ECO:0000313" key="2">
    <source>
        <dbReference type="Proteomes" id="UP000478052"/>
    </source>
</evidence>
<reference evidence="1 2" key="1">
    <citation type="submission" date="2019-08" db="EMBL/GenBank/DDBJ databases">
        <title>Whole genome of Aphis craccivora.</title>
        <authorList>
            <person name="Voronova N.V."/>
            <person name="Shulinski R.S."/>
            <person name="Bandarenka Y.V."/>
            <person name="Zhorov D.G."/>
            <person name="Warner D."/>
        </authorList>
    </citation>
    <scope>NUCLEOTIDE SEQUENCE [LARGE SCALE GENOMIC DNA]</scope>
    <source>
        <strain evidence="1">180601</strain>
        <tissue evidence="1">Whole Body</tissue>
    </source>
</reference>
<dbReference type="AlphaFoldDB" id="A0A6G0YZ16"/>
<keyword evidence="2" id="KW-1185">Reference proteome</keyword>
<dbReference type="EMBL" id="VUJU01001970">
    <property type="protein sequence ID" value="KAF0763089.1"/>
    <property type="molecule type" value="Genomic_DNA"/>
</dbReference>
<dbReference type="OrthoDB" id="267517at2759"/>
<dbReference type="Proteomes" id="UP000478052">
    <property type="component" value="Unassembled WGS sequence"/>
</dbReference>
<comment type="caution">
    <text evidence="1">The sequence shown here is derived from an EMBL/GenBank/DDBJ whole genome shotgun (WGS) entry which is preliminary data.</text>
</comment>